<name>A0A7J8PTA3_GOSRA</name>
<sequence length="58" mass="6832">MSGEKVNREAMYRVLKSLWFTKEEANFVALTDGVILVNFGNIDDRRRILNLTPWLFDQ</sequence>
<reference evidence="1 2" key="1">
    <citation type="journal article" date="2019" name="Genome Biol. Evol.">
        <title>Insights into the evolution of the New World diploid cottons (Gossypium, subgenus Houzingenia) based on genome sequencing.</title>
        <authorList>
            <person name="Grover C.E."/>
            <person name="Arick M.A. 2nd"/>
            <person name="Thrash A."/>
            <person name="Conover J.L."/>
            <person name="Sanders W.S."/>
            <person name="Peterson D.G."/>
            <person name="Frelichowski J.E."/>
            <person name="Scheffler J.A."/>
            <person name="Scheffler B.E."/>
            <person name="Wendel J.F."/>
        </authorList>
    </citation>
    <scope>NUCLEOTIDE SEQUENCE [LARGE SCALE GENOMIC DNA]</scope>
    <source>
        <strain evidence="1">8</strain>
        <tissue evidence="1">Leaf</tissue>
    </source>
</reference>
<dbReference type="AlphaFoldDB" id="A0A7J8PTA3"/>
<evidence type="ECO:0000313" key="2">
    <source>
        <dbReference type="Proteomes" id="UP000593578"/>
    </source>
</evidence>
<evidence type="ECO:0008006" key="3">
    <source>
        <dbReference type="Google" id="ProtNLM"/>
    </source>
</evidence>
<proteinExistence type="predicted"/>
<organism evidence="1 2">
    <name type="scientific">Gossypium raimondii</name>
    <name type="common">Peruvian cotton</name>
    <name type="synonym">Gossypium klotzschianum subsp. raimondii</name>
    <dbReference type="NCBI Taxonomy" id="29730"/>
    <lineage>
        <taxon>Eukaryota</taxon>
        <taxon>Viridiplantae</taxon>
        <taxon>Streptophyta</taxon>
        <taxon>Embryophyta</taxon>
        <taxon>Tracheophyta</taxon>
        <taxon>Spermatophyta</taxon>
        <taxon>Magnoliopsida</taxon>
        <taxon>eudicotyledons</taxon>
        <taxon>Gunneridae</taxon>
        <taxon>Pentapetalae</taxon>
        <taxon>rosids</taxon>
        <taxon>malvids</taxon>
        <taxon>Malvales</taxon>
        <taxon>Malvaceae</taxon>
        <taxon>Malvoideae</taxon>
        <taxon>Gossypium</taxon>
    </lineage>
</organism>
<dbReference type="Proteomes" id="UP000593578">
    <property type="component" value="Unassembled WGS sequence"/>
</dbReference>
<dbReference type="EMBL" id="JABEZZ010000008">
    <property type="protein sequence ID" value="MBA0592313.1"/>
    <property type="molecule type" value="Genomic_DNA"/>
</dbReference>
<protein>
    <recommendedName>
        <fullName evidence="3">DUF4283 domain-containing protein</fullName>
    </recommendedName>
</protein>
<feature type="non-terminal residue" evidence="1">
    <location>
        <position position="58"/>
    </location>
</feature>
<comment type="caution">
    <text evidence="1">The sequence shown here is derived from an EMBL/GenBank/DDBJ whole genome shotgun (WGS) entry which is preliminary data.</text>
</comment>
<evidence type="ECO:0000313" key="1">
    <source>
        <dbReference type="EMBL" id="MBA0592313.1"/>
    </source>
</evidence>
<gene>
    <name evidence="1" type="ORF">Gorai_009296</name>
</gene>
<accession>A0A7J8PTA3</accession>